<keyword evidence="4" id="KW-1185">Reference proteome</keyword>
<keyword evidence="1" id="KW-0175">Coiled coil</keyword>
<feature type="compositionally biased region" description="Low complexity" evidence="2">
    <location>
        <begin position="791"/>
        <end position="807"/>
    </location>
</feature>
<dbReference type="EMBL" id="QTTT01000001">
    <property type="protein sequence ID" value="REE96276.1"/>
    <property type="molecule type" value="Genomic_DNA"/>
</dbReference>
<dbReference type="AlphaFoldDB" id="A0A3D9SK31"/>
<evidence type="ECO:0000313" key="3">
    <source>
        <dbReference type="EMBL" id="REE96276.1"/>
    </source>
</evidence>
<dbReference type="Gene3D" id="3.40.50.300">
    <property type="entry name" value="P-loop containing nucleotide triphosphate hydrolases"/>
    <property type="match status" value="1"/>
</dbReference>
<feature type="region of interest" description="Disordered" evidence="2">
    <location>
        <begin position="706"/>
        <end position="731"/>
    </location>
</feature>
<feature type="compositionally biased region" description="Low complexity" evidence="2">
    <location>
        <begin position="956"/>
        <end position="973"/>
    </location>
</feature>
<organism evidence="3 4">
    <name type="scientific">Thermomonospora umbrina</name>
    <dbReference type="NCBI Taxonomy" id="111806"/>
    <lineage>
        <taxon>Bacteria</taxon>
        <taxon>Bacillati</taxon>
        <taxon>Actinomycetota</taxon>
        <taxon>Actinomycetes</taxon>
        <taxon>Streptosporangiales</taxon>
        <taxon>Thermomonosporaceae</taxon>
        <taxon>Thermomonospora</taxon>
    </lineage>
</organism>
<name>A0A3D9SK31_9ACTN</name>
<protein>
    <submittedName>
        <fullName evidence="3">Uncharacterized protein</fullName>
    </submittedName>
</protein>
<sequence length="1075" mass="112975">METAQHPAQPEGPAGGGPRPRTPGPLPPLRERLMSAYLPLARLYELLEEAGPPAGSSGTVSAPRLEAVRALLDERVAGSWDDLSRLLVDPAELVRRARPSGGTPDASDPRTHFYEDYRLGLATPAPPDPEPEDLQPVESSPDEIVAAAVGTPNTCLIQAEDGPERTAVLAEIVRRLAAEGRRALLLSPTPATAEALLEALRASPDVRVVRGEPSEDPDEPDTLGELRRLRRELLWLEQWPRDLAALDDLRGHAERLRAELAANEQRLVEEIEAAGHRIEDADRRAAEARLRLELADDERRRTADEAARAQESWQDLQGTADAAARDADERNRAADDAGARHDDLTRRVAGCEQELQAARDREAALGDELARATATLPEATRDTEQLAVTAADATAEGHASYYRLAAAESALAAQRRTMSWGQRLHVAPNPEADEARQILKARRREADEAAAAAQQAVHAHQQAESLRAGLHKFIVDAEHEMTALAAAQQRLGEQSAALSADRDTAHAEFRRLAHGAAEAVDHATQTATAARQAGQAAAEAESLAAAARTAEEEAAAEVEHADTEAAAARDRLASLEAELELHRTDRATRIADIKAELRSFTDAAERSRRHVHEICGADPADSPPDLLTGHRADAMARIEDLSAVLENADLVHATPLGFGQGPYARGAVFDTLIALAADRLPDADLLIGATRTHRWLLIADAHGTPPPFTETHPDHTPDSLPPTLQTTATDHHAHTTFSRCLTTAPSLCHILTTPLPPDDATHPVAPPPTPTPAANPDDETTPPPATPLQHPASQAPDATAAAPSTEPNTSPPPIADATRPLALPPTERAPDAPSTDDATPPLDPPSEAPADEPHPSPATSTPHATRASLAPTPSGTPSANDAPHGPEDATRPLGLVPGPTADEPPASPNTHTTDDTTAATAPDTPPPDDTTHGPEHATRPLGLVPGPTADEPPASPNTHTTDDTTAPSAPDTPSGHDATHGPEDATRPLGLTSEPAADESPARSEVGSGDGAVVARGVRAADVPLVDGAMGEGAERPMKLGAGEGVVRSDEDVRVAGAEGAGGEGVPEDGEGGRR</sequence>
<dbReference type="Proteomes" id="UP000256661">
    <property type="component" value="Unassembled WGS sequence"/>
</dbReference>
<gene>
    <name evidence="3" type="ORF">DFJ69_1706</name>
</gene>
<evidence type="ECO:0000313" key="4">
    <source>
        <dbReference type="Proteomes" id="UP000256661"/>
    </source>
</evidence>
<reference evidence="3 4" key="1">
    <citation type="submission" date="2018-08" db="EMBL/GenBank/DDBJ databases">
        <title>Sequencing the genomes of 1000 actinobacteria strains.</title>
        <authorList>
            <person name="Klenk H.-P."/>
        </authorList>
    </citation>
    <scope>NUCLEOTIDE SEQUENCE [LARGE SCALE GENOMIC DNA]</scope>
    <source>
        <strain evidence="3 4">DSM 43927</strain>
    </source>
</reference>
<proteinExistence type="predicted"/>
<feature type="compositionally biased region" description="Low complexity" evidence="2">
    <location>
        <begin position="831"/>
        <end position="840"/>
    </location>
</feature>
<feature type="compositionally biased region" description="Basic and acidic residues" evidence="2">
    <location>
        <begin position="977"/>
        <end position="986"/>
    </location>
</feature>
<feature type="compositionally biased region" description="Basic and acidic residues" evidence="2">
    <location>
        <begin position="298"/>
        <end position="308"/>
    </location>
</feature>
<feature type="region of interest" description="Disordered" evidence="2">
    <location>
        <begin position="1"/>
        <end position="31"/>
    </location>
</feature>
<evidence type="ECO:0000256" key="2">
    <source>
        <dbReference type="SAM" id="MobiDB-lite"/>
    </source>
</evidence>
<feature type="compositionally biased region" description="Basic and acidic residues" evidence="2">
    <location>
        <begin position="929"/>
        <end position="938"/>
    </location>
</feature>
<feature type="region of interest" description="Disordered" evidence="2">
    <location>
        <begin position="298"/>
        <end position="341"/>
    </location>
</feature>
<feature type="compositionally biased region" description="Pro residues" evidence="2">
    <location>
        <begin position="764"/>
        <end position="773"/>
    </location>
</feature>
<evidence type="ECO:0000256" key="1">
    <source>
        <dbReference type="SAM" id="Coils"/>
    </source>
</evidence>
<feature type="coiled-coil region" evidence="1">
    <location>
        <begin position="533"/>
        <end position="585"/>
    </location>
</feature>
<comment type="caution">
    <text evidence="3">The sequence shown here is derived from an EMBL/GenBank/DDBJ whole genome shotgun (WGS) entry which is preliminary data.</text>
</comment>
<dbReference type="InterPro" id="IPR027417">
    <property type="entry name" value="P-loop_NTPase"/>
</dbReference>
<feature type="compositionally biased region" description="Basic and acidic residues" evidence="2">
    <location>
        <begin position="323"/>
        <end position="341"/>
    </location>
</feature>
<feature type="region of interest" description="Disordered" evidence="2">
    <location>
        <begin position="752"/>
        <end position="1016"/>
    </location>
</feature>
<accession>A0A3D9SK31</accession>